<keyword evidence="2" id="KW-0255">Endonuclease</keyword>
<evidence type="ECO:0000313" key="2">
    <source>
        <dbReference type="EMBL" id="KAK1901051.1"/>
    </source>
</evidence>
<comment type="caution">
    <text evidence="2">The sequence shown here is derived from an EMBL/GenBank/DDBJ whole genome shotgun (WGS) entry which is preliminary data.</text>
</comment>
<protein>
    <submittedName>
        <fullName evidence="2">Endonuclease NucS</fullName>
    </submittedName>
</protein>
<reference evidence="2" key="1">
    <citation type="submission" date="2023-04" db="EMBL/GenBank/DDBJ databases">
        <title>Chromosome-level genome of Chaenocephalus aceratus.</title>
        <authorList>
            <person name="Park H."/>
        </authorList>
    </citation>
    <scope>NUCLEOTIDE SEQUENCE</scope>
    <source>
        <strain evidence="2">DE</strain>
        <tissue evidence="2">Muscle</tissue>
    </source>
</reference>
<dbReference type="Proteomes" id="UP001228049">
    <property type="component" value="Unassembled WGS sequence"/>
</dbReference>
<keyword evidence="2" id="KW-0378">Hydrolase</keyword>
<feature type="compositionally biased region" description="Pro residues" evidence="1">
    <location>
        <begin position="1"/>
        <end position="10"/>
    </location>
</feature>
<dbReference type="AlphaFoldDB" id="A0AAD9CHP7"/>
<sequence>GSPLQAPSPPHKLWRETSSESGPCHPLWLTTKPLFLETICWLQGFCSNPME</sequence>
<dbReference type="EMBL" id="JASDAP010000006">
    <property type="protein sequence ID" value="KAK1901051.1"/>
    <property type="molecule type" value="Genomic_DNA"/>
</dbReference>
<organism evidence="2 3">
    <name type="scientific">Dissostichus eleginoides</name>
    <name type="common">Patagonian toothfish</name>
    <name type="synonym">Dissostichus amissus</name>
    <dbReference type="NCBI Taxonomy" id="100907"/>
    <lineage>
        <taxon>Eukaryota</taxon>
        <taxon>Metazoa</taxon>
        <taxon>Chordata</taxon>
        <taxon>Craniata</taxon>
        <taxon>Vertebrata</taxon>
        <taxon>Euteleostomi</taxon>
        <taxon>Actinopterygii</taxon>
        <taxon>Neopterygii</taxon>
        <taxon>Teleostei</taxon>
        <taxon>Neoteleostei</taxon>
        <taxon>Acanthomorphata</taxon>
        <taxon>Eupercaria</taxon>
        <taxon>Perciformes</taxon>
        <taxon>Notothenioidei</taxon>
        <taxon>Nototheniidae</taxon>
        <taxon>Dissostichus</taxon>
    </lineage>
</organism>
<evidence type="ECO:0000256" key="1">
    <source>
        <dbReference type="SAM" id="MobiDB-lite"/>
    </source>
</evidence>
<accession>A0AAD9CHP7</accession>
<keyword evidence="3" id="KW-1185">Reference proteome</keyword>
<evidence type="ECO:0000313" key="3">
    <source>
        <dbReference type="Proteomes" id="UP001228049"/>
    </source>
</evidence>
<name>A0AAD9CHP7_DISEL</name>
<keyword evidence="2" id="KW-0540">Nuclease</keyword>
<feature type="region of interest" description="Disordered" evidence="1">
    <location>
        <begin position="1"/>
        <end position="22"/>
    </location>
</feature>
<gene>
    <name evidence="2" type="ORF">KUDE01_004023</name>
</gene>
<feature type="non-terminal residue" evidence="2">
    <location>
        <position position="1"/>
    </location>
</feature>
<dbReference type="GO" id="GO:0004519">
    <property type="term" value="F:endonuclease activity"/>
    <property type="evidence" value="ECO:0007669"/>
    <property type="project" value="UniProtKB-KW"/>
</dbReference>
<feature type="non-terminal residue" evidence="2">
    <location>
        <position position="51"/>
    </location>
</feature>
<proteinExistence type="predicted"/>